<dbReference type="Gene3D" id="3.40.50.1450">
    <property type="entry name" value="HybD-like"/>
    <property type="match status" value="1"/>
</dbReference>
<organism evidence="5 6">
    <name type="scientific">Candidatus Magnetoglobus multicellularis str. Araruama</name>
    <dbReference type="NCBI Taxonomy" id="890399"/>
    <lineage>
        <taxon>Bacteria</taxon>
        <taxon>Pseudomonadati</taxon>
        <taxon>Thermodesulfobacteriota</taxon>
        <taxon>Desulfobacteria</taxon>
        <taxon>Desulfobacterales</taxon>
        <taxon>Desulfobacteraceae</taxon>
        <taxon>Candidatus Magnetoglobus</taxon>
    </lineage>
</organism>
<dbReference type="InterPro" id="IPR023430">
    <property type="entry name" value="Pept_HybD-like_dom_sf"/>
</dbReference>
<gene>
    <name evidence="5" type="ORF">OMM_03849</name>
</gene>
<protein>
    <submittedName>
        <fullName evidence="5">Hydrogenase 2 maturation protease</fullName>
    </submittedName>
</protein>
<evidence type="ECO:0000256" key="3">
    <source>
        <dbReference type="ARBA" id="ARBA00022750"/>
    </source>
</evidence>
<dbReference type="NCBIfam" id="TIGR00072">
    <property type="entry name" value="hydrog_prot"/>
    <property type="match status" value="1"/>
</dbReference>
<dbReference type="GO" id="GO:0004190">
    <property type="term" value="F:aspartic-type endopeptidase activity"/>
    <property type="evidence" value="ECO:0007669"/>
    <property type="project" value="UniProtKB-KW"/>
</dbReference>
<evidence type="ECO:0000313" key="6">
    <source>
        <dbReference type="Proteomes" id="UP000189670"/>
    </source>
</evidence>
<keyword evidence="4" id="KW-0378">Hydrolase</keyword>
<comment type="caution">
    <text evidence="5">The sequence shown here is derived from an EMBL/GenBank/DDBJ whole genome shotgun (WGS) entry which is preliminary data.</text>
</comment>
<dbReference type="InterPro" id="IPR000671">
    <property type="entry name" value="Peptidase_A31"/>
</dbReference>
<proteinExistence type="inferred from homology"/>
<evidence type="ECO:0000256" key="4">
    <source>
        <dbReference type="ARBA" id="ARBA00022801"/>
    </source>
</evidence>
<dbReference type="GO" id="GO:0008047">
    <property type="term" value="F:enzyme activator activity"/>
    <property type="evidence" value="ECO:0007669"/>
    <property type="project" value="InterPro"/>
</dbReference>
<name>A0A1V1P445_9BACT</name>
<dbReference type="AlphaFoldDB" id="A0A1V1P445"/>
<reference evidence="6" key="1">
    <citation type="submission" date="2012-11" db="EMBL/GenBank/DDBJ databases">
        <authorList>
            <person name="Lucero-Rivera Y.E."/>
            <person name="Tovar-Ramirez D."/>
        </authorList>
    </citation>
    <scope>NUCLEOTIDE SEQUENCE [LARGE SCALE GENOMIC DNA]</scope>
    <source>
        <strain evidence="6">Araruama</strain>
    </source>
</reference>
<keyword evidence="3" id="KW-0064">Aspartyl protease</keyword>
<dbReference type="PRINTS" id="PR00446">
    <property type="entry name" value="HYDRGNUPTAKE"/>
</dbReference>
<dbReference type="SUPFAM" id="SSF53163">
    <property type="entry name" value="HybD-like"/>
    <property type="match status" value="1"/>
</dbReference>
<evidence type="ECO:0000313" key="5">
    <source>
        <dbReference type="EMBL" id="ETR69581.1"/>
    </source>
</evidence>
<evidence type="ECO:0000256" key="1">
    <source>
        <dbReference type="ARBA" id="ARBA00006814"/>
    </source>
</evidence>
<keyword evidence="2 5" id="KW-0645">Protease</keyword>
<comment type="similarity">
    <text evidence="1">Belongs to the peptidase A31 family.</text>
</comment>
<sequence length="182" mass="20068">MEVHKPEYKQIAIVGIGNILQKDDGIGVTLIKYLESAYTFPSCVHLIDSGTSGVAIQSQIMKKDVLIIIDALSVSDIPGTVHVLTGDFLLSQTPDIKLSPHQISFFDLLQFMALQKIGPKELVIVGIVPEDIGCGVDLSMSVEQCIENASNQIIGILMQRGIHADKNINQLLPDYWWKEKKL</sequence>
<dbReference type="PANTHER" id="PTHR30302:SF1">
    <property type="entry name" value="HYDROGENASE 2 MATURATION PROTEASE"/>
    <property type="match status" value="1"/>
</dbReference>
<dbReference type="Proteomes" id="UP000189670">
    <property type="component" value="Unassembled WGS sequence"/>
</dbReference>
<dbReference type="GO" id="GO:0016485">
    <property type="term" value="P:protein processing"/>
    <property type="evidence" value="ECO:0007669"/>
    <property type="project" value="TreeGrafter"/>
</dbReference>
<accession>A0A1V1P445</accession>
<evidence type="ECO:0000256" key="2">
    <source>
        <dbReference type="ARBA" id="ARBA00022670"/>
    </source>
</evidence>
<dbReference type="EMBL" id="ATBP01000608">
    <property type="protein sequence ID" value="ETR69581.1"/>
    <property type="molecule type" value="Genomic_DNA"/>
</dbReference>
<dbReference type="Pfam" id="PF01750">
    <property type="entry name" value="HycI"/>
    <property type="match status" value="1"/>
</dbReference>
<dbReference type="PANTHER" id="PTHR30302">
    <property type="entry name" value="HYDROGENASE 1 MATURATION PROTEASE"/>
    <property type="match status" value="1"/>
</dbReference>